<evidence type="ECO:0000256" key="2">
    <source>
        <dbReference type="ARBA" id="ARBA00001913"/>
    </source>
</evidence>
<dbReference type="Gene3D" id="1.10.268.10">
    <property type="entry name" value="Topoisomerase, domain 3"/>
    <property type="match status" value="1"/>
</dbReference>
<gene>
    <name evidence="20" type="ORF">AX774_g993</name>
</gene>
<evidence type="ECO:0000259" key="19">
    <source>
        <dbReference type="PROSITE" id="PS52040"/>
    </source>
</evidence>
<comment type="catalytic activity">
    <reaction evidence="1 15 16">
        <text>ATP-dependent breakage, passage and rejoining of double-stranded DNA.</text>
        <dbReference type="EC" id="5.6.2.2"/>
    </reaction>
</comment>
<feature type="region of interest" description="Disordered" evidence="17">
    <location>
        <begin position="1146"/>
        <end position="1194"/>
    </location>
</feature>
<dbReference type="GO" id="GO:0000712">
    <property type="term" value="P:resolution of meiotic recombination intermediates"/>
    <property type="evidence" value="ECO:0007669"/>
    <property type="project" value="TreeGrafter"/>
</dbReference>
<dbReference type="PANTHER" id="PTHR10169:SF38">
    <property type="entry name" value="DNA TOPOISOMERASE 2"/>
    <property type="match status" value="1"/>
</dbReference>
<dbReference type="Pfam" id="PF02518">
    <property type="entry name" value="HATPase_c"/>
    <property type="match status" value="1"/>
</dbReference>
<evidence type="ECO:0000256" key="6">
    <source>
        <dbReference type="ARBA" id="ARBA00019635"/>
    </source>
</evidence>
<dbReference type="Gene3D" id="3.40.50.670">
    <property type="match status" value="1"/>
</dbReference>
<dbReference type="GO" id="GO:0005524">
    <property type="term" value="F:ATP binding"/>
    <property type="evidence" value="ECO:0007669"/>
    <property type="project" value="UniProtKB-UniRule"/>
</dbReference>
<dbReference type="GO" id="GO:0046872">
    <property type="term" value="F:metal ion binding"/>
    <property type="evidence" value="ECO:0007669"/>
    <property type="project" value="UniProtKB-KW"/>
</dbReference>
<keyword evidence="10" id="KW-0460">Magnesium</keyword>
<dbReference type="InterPro" id="IPR036890">
    <property type="entry name" value="HATPase_C_sf"/>
</dbReference>
<feature type="compositionally biased region" description="Polar residues" evidence="17">
    <location>
        <begin position="1315"/>
        <end position="1333"/>
    </location>
</feature>
<dbReference type="InterPro" id="IPR001241">
    <property type="entry name" value="Topo_IIA"/>
</dbReference>
<dbReference type="PROSITE" id="PS00177">
    <property type="entry name" value="TOPOISOMERASE_II"/>
    <property type="match status" value="1"/>
</dbReference>
<dbReference type="FunFam" id="3.90.199.10:FF:000002">
    <property type="entry name" value="DNA topoisomerase 2"/>
    <property type="match status" value="1"/>
</dbReference>
<keyword evidence="9 16" id="KW-0067">ATP-binding</keyword>
<dbReference type="SMART" id="SM00434">
    <property type="entry name" value="TOP4c"/>
    <property type="match status" value="1"/>
</dbReference>
<dbReference type="InterPro" id="IPR013760">
    <property type="entry name" value="Topo_IIA-like_dom_sf"/>
</dbReference>
<dbReference type="InterPro" id="IPR013759">
    <property type="entry name" value="Topo_IIA_B_C"/>
</dbReference>
<dbReference type="InterPro" id="IPR014721">
    <property type="entry name" value="Ribsml_uS5_D2-typ_fold_subgr"/>
</dbReference>
<dbReference type="Proteomes" id="UP000188320">
    <property type="component" value="Unassembled WGS sequence"/>
</dbReference>
<dbReference type="InterPro" id="IPR018522">
    <property type="entry name" value="TopoIIA_CS"/>
</dbReference>
<reference evidence="21" key="1">
    <citation type="submission" date="2017-01" db="EMBL/GenBank/DDBJ databases">
        <authorList>
            <person name="Wang Y."/>
            <person name="White M."/>
            <person name="Kvist S."/>
            <person name="Moncalvo J.-M."/>
        </authorList>
    </citation>
    <scope>NUCLEOTIDE SEQUENCE [LARGE SCALE GENOMIC DNA]</scope>
    <source>
        <strain evidence="21">COL-18-3</strain>
    </source>
</reference>
<proteinExistence type="inferred from homology"/>
<keyword evidence="7" id="KW-0479">Metal-binding</keyword>
<dbReference type="SMART" id="SM00433">
    <property type="entry name" value="TOP2c"/>
    <property type="match status" value="1"/>
</dbReference>
<dbReference type="Gene3D" id="3.30.1360.40">
    <property type="match status" value="1"/>
</dbReference>
<comment type="function">
    <text evidence="14 16">Control of topological states of DNA by transient breakage and subsequent rejoining of DNA strands. Topoisomerase II makes double-strand breaks.</text>
</comment>
<evidence type="ECO:0000256" key="7">
    <source>
        <dbReference type="ARBA" id="ARBA00022723"/>
    </source>
</evidence>
<comment type="similarity">
    <text evidence="4 16">Belongs to the type II topoisomerase family.</text>
</comment>
<dbReference type="InterPro" id="IPR050634">
    <property type="entry name" value="DNA_Topoisomerase_II"/>
</dbReference>
<keyword evidence="21" id="KW-1185">Reference proteome</keyword>
<feature type="compositionally biased region" description="Low complexity" evidence="17">
    <location>
        <begin position="1146"/>
        <end position="1179"/>
    </location>
</feature>
<evidence type="ECO:0000256" key="16">
    <source>
        <dbReference type="RuleBase" id="RU362094"/>
    </source>
</evidence>
<dbReference type="EC" id="5.6.2.2" evidence="5 16"/>
<dbReference type="InterPro" id="IPR001154">
    <property type="entry name" value="TopoII_euk"/>
</dbReference>
<dbReference type="InterPro" id="IPR031660">
    <property type="entry name" value="TOPRIM_C"/>
</dbReference>
<dbReference type="Gene3D" id="3.30.565.10">
    <property type="entry name" value="Histidine kinase-like ATPase, C-terminal domain"/>
    <property type="match status" value="1"/>
</dbReference>
<keyword evidence="13 15" id="KW-0413">Isomerase</keyword>
<feature type="domain" description="Topo IIA-type catalytic" evidence="19">
    <location>
        <begin position="778"/>
        <end position="1244"/>
    </location>
</feature>
<evidence type="ECO:0000256" key="11">
    <source>
        <dbReference type="ARBA" id="ARBA00023029"/>
    </source>
</evidence>
<evidence type="ECO:0000313" key="20">
    <source>
        <dbReference type="EMBL" id="OMH85453.1"/>
    </source>
</evidence>
<dbReference type="FunFam" id="3.40.50.670:FF:000001">
    <property type="entry name" value="DNA topoisomerase 2"/>
    <property type="match status" value="2"/>
</dbReference>
<evidence type="ECO:0000256" key="15">
    <source>
        <dbReference type="PROSITE-ProRule" id="PRU01384"/>
    </source>
</evidence>
<dbReference type="FunFam" id="3.30.1490.30:FF:000001">
    <property type="entry name" value="DNA topoisomerase 2"/>
    <property type="match status" value="1"/>
</dbReference>
<feature type="region of interest" description="Disordered" evidence="17">
    <location>
        <begin position="336"/>
        <end position="355"/>
    </location>
</feature>
<keyword evidence="11 15" id="KW-0799">Topoisomerase</keyword>
<dbReference type="InterPro" id="IPR013506">
    <property type="entry name" value="Topo_IIA_bsu_dom2"/>
</dbReference>
<dbReference type="FunFam" id="3.30.565.10:FF:000004">
    <property type="entry name" value="DNA topoisomerase 2"/>
    <property type="match status" value="1"/>
</dbReference>
<feature type="compositionally biased region" description="Low complexity" evidence="17">
    <location>
        <begin position="1290"/>
        <end position="1311"/>
    </location>
</feature>
<dbReference type="InterPro" id="IPR003594">
    <property type="entry name" value="HATPase_dom"/>
</dbReference>
<evidence type="ECO:0000313" key="21">
    <source>
        <dbReference type="Proteomes" id="UP000188320"/>
    </source>
</evidence>
<dbReference type="SUPFAM" id="SSF55874">
    <property type="entry name" value="ATPase domain of HSP90 chaperone/DNA topoisomerase II/histidine kinase"/>
    <property type="match status" value="1"/>
</dbReference>
<name>A0A1R1PX04_ZANCU</name>
<evidence type="ECO:0000256" key="8">
    <source>
        <dbReference type="ARBA" id="ARBA00022741"/>
    </source>
</evidence>
<comment type="cofactor">
    <cofactor evidence="3">
        <name>Mg(2+)</name>
        <dbReference type="ChEBI" id="CHEBI:18420"/>
    </cofactor>
</comment>
<accession>A0A1R1PX04</accession>
<dbReference type="OrthoDB" id="276498at2759"/>
<dbReference type="FunFam" id="3.30.1360.40:FF:000003">
    <property type="entry name" value="DNA topoisomerase 2"/>
    <property type="match status" value="1"/>
</dbReference>
<dbReference type="FunFam" id="3.30.230.10:FF:000008">
    <property type="entry name" value="DNA topoisomerase 2"/>
    <property type="match status" value="1"/>
</dbReference>
<dbReference type="CDD" id="cd16930">
    <property type="entry name" value="HATPase_TopII-like"/>
    <property type="match status" value="1"/>
</dbReference>
<dbReference type="Gene3D" id="3.30.1490.30">
    <property type="match status" value="1"/>
</dbReference>
<evidence type="ECO:0000256" key="3">
    <source>
        <dbReference type="ARBA" id="ARBA00001946"/>
    </source>
</evidence>
<dbReference type="Pfam" id="PF00204">
    <property type="entry name" value="DNA_gyraseB"/>
    <property type="match status" value="1"/>
</dbReference>
<dbReference type="GO" id="GO:0003918">
    <property type="term" value="F:DNA topoisomerase type II (double strand cut, ATP-hydrolyzing) activity"/>
    <property type="evidence" value="ECO:0007669"/>
    <property type="project" value="UniProtKB-UniRule"/>
</dbReference>
<evidence type="ECO:0000256" key="12">
    <source>
        <dbReference type="ARBA" id="ARBA00023125"/>
    </source>
</evidence>
<feature type="compositionally biased region" description="Polar residues" evidence="17">
    <location>
        <begin position="1372"/>
        <end position="1387"/>
    </location>
</feature>
<dbReference type="PRINTS" id="PR01158">
    <property type="entry name" value="TOPISMRASEII"/>
</dbReference>
<sequence>MTQMKIDSFVKRTAGTKRQNEDSDYDGSDLSPVARPNSKRQAPKKSVKDDDSGDDYNGDVVAKPQAKKSNSKANGGKAVEEIYQKKSQLEHILLRPDTYIGSVEPVEEQMWVYNKETERMERKMIKYTPGLYKIVDEILVNAADNKIRDPDMDFIKVTINQEEGEISVQNDGKGIPVEIHGTEKVYVPEMIFGHLLTSSNYNDDEKKVTGGRNGYGAKLCNIFSTEFIIETADLAQGKKYKQVFKDNMSIIGKPSITKMTTKTEYTKVTFKPDFSKFKMEKMDSGITELITRRVYDLAGCVSGIKVYLNGERIKIRNFKDYVDLYVQPPKREIKVKEEGGTEGEENGGVSAETESLKGPIQTKTTVVYQRFSERWEVGFAVSDGTFQQVSFVNSVNTVKGGTHVNYITDQIVNKVIANVKKKNKNSQVKPYQVKGHMWVFVNTLVENPTFDSQTKETMTLRASAFGSKCEIDDDFMKKIFRTELTSNVLSFVKFKEQQSMKKTDGSKSSRITGIVKLEDANKAGTRGSKDCTLILTEGDSAKTLAISGMSVVGRDYYGVFPLRGKLLNVRDATNKQVTDNAEINYIKQILGLKHGQEYVSADSLRYGHLMVMADQDVDGSHIKGLIINFFDSFFPSLLKVPGFLLDFMTPVVKATKRNQVKSFYSEPEFNEWRRTIGDKLGEWTIKYYKGLGTSSAKEAKEYFGNLEYHRKNFLPASDSDRKLIDLAFSKSRADDRKEWIAGYEPGTYLDTSMKQVPVTEFINKELVLYSIADTARSIPSVVDGLKPGQRKIIYGCFKRNLKSEIKVAALAGYVSEQTAYHHGEQSLTQSIVVLAQDFVGSNNLNLLEPRGQFGTRLQGGKDSASARYIFTTLSQITRTLFNSSDNVLLDHVEDDGKLVEPVWYIPVVPVILINGAEGIGTGWSTNIPNFNPVDIVNNLRLLMDGKDPVPMTPWYRGFNGVIENVSPNKYKCTGIVEQIDDNTLHITELPVRVWTQSYKEQLESWRTGTDKTEAIIKDYKEYHTDTKVDFVLTLTDAQMQAALKEGLESRFKLSASISTSNMVCFDREGRIKKYPSPEAILTEFYPLRLRYYQLRKDALVQQMQEEYERLDNKARFVLEIIQKKLVVQNKKKDVIVQELFDKGFKQFPPKGKSPSSKSSSAQNADSKSDSNGSDGTNSDTDQDNNGSSNPGAPKAKDYDYLLSMPIWNLTAEKVEKLIKERDDCLMKLDTLLAKTPKDLWNSDLDDFLSGWEAVLQNHENNERDELLAKKKHARGGKRGTTAPAPRKKAIAASTTAKTTKTNKSAAATTIKTESKPSVSTIKSEPNADTYNIVSSDDDDTSKDSNSKKSGSTLTMSLTERLDLIRKRKMAASSASKTTPLTASSTGSDPIVQVSKPKAATSKSAATTAKKPPAKSKRRKIDSTDDEISADELGNYSHEPSPDDDGPAVRKTRQRRTAATRKKVNYAVDDTSESETQLKHKGAGKATKSNEDDDDEDEDGIMSDDGSDYSDF</sequence>
<dbReference type="GO" id="GO:0000819">
    <property type="term" value="P:sister chromatid segregation"/>
    <property type="evidence" value="ECO:0007669"/>
    <property type="project" value="TreeGrafter"/>
</dbReference>
<evidence type="ECO:0000256" key="1">
    <source>
        <dbReference type="ARBA" id="ARBA00000185"/>
    </source>
</evidence>
<dbReference type="CDD" id="cd00187">
    <property type="entry name" value="TOP4c"/>
    <property type="match status" value="1"/>
</dbReference>
<dbReference type="CDD" id="cd03365">
    <property type="entry name" value="TOPRIM_TopoIIA"/>
    <property type="match status" value="1"/>
</dbReference>
<comment type="caution">
    <text evidence="20">The sequence shown here is derived from an EMBL/GenBank/DDBJ whole genome shotgun (WGS) entry which is preliminary data.</text>
</comment>
<dbReference type="GO" id="GO:0005634">
    <property type="term" value="C:nucleus"/>
    <property type="evidence" value="ECO:0007669"/>
    <property type="project" value="TreeGrafter"/>
</dbReference>
<dbReference type="InterPro" id="IPR020568">
    <property type="entry name" value="Ribosomal_Su5_D2-typ_SF"/>
</dbReference>
<dbReference type="EMBL" id="LSSK01000078">
    <property type="protein sequence ID" value="OMH85453.1"/>
    <property type="molecule type" value="Genomic_DNA"/>
</dbReference>
<dbReference type="InterPro" id="IPR006171">
    <property type="entry name" value="TOPRIM_dom"/>
</dbReference>
<comment type="cofactor">
    <cofactor evidence="2">
        <name>Ca(2+)</name>
        <dbReference type="ChEBI" id="CHEBI:29108"/>
    </cofactor>
</comment>
<comment type="subunit">
    <text evidence="16">Homodimer.</text>
</comment>
<feature type="region of interest" description="Disordered" evidence="17">
    <location>
        <begin position="1"/>
        <end position="77"/>
    </location>
</feature>
<dbReference type="GO" id="GO:0006265">
    <property type="term" value="P:DNA topological change"/>
    <property type="evidence" value="ECO:0007669"/>
    <property type="project" value="UniProtKB-UniRule"/>
</dbReference>
<feature type="region of interest" description="Disordered" evidence="17">
    <location>
        <begin position="1367"/>
        <end position="1511"/>
    </location>
</feature>
<organism evidence="20 21">
    <name type="scientific">Zancudomyces culisetae</name>
    <name type="common">Gut fungus</name>
    <name type="synonym">Smittium culisetae</name>
    <dbReference type="NCBI Taxonomy" id="1213189"/>
    <lineage>
        <taxon>Eukaryota</taxon>
        <taxon>Fungi</taxon>
        <taxon>Fungi incertae sedis</taxon>
        <taxon>Zoopagomycota</taxon>
        <taxon>Kickxellomycotina</taxon>
        <taxon>Harpellomycetes</taxon>
        <taxon>Harpellales</taxon>
        <taxon>Legeriomycetaceae</taxon>
        <taxon>Zancudomyces</taxon>
    </lineage>
</organism>
<dbReference type="PROSITE" id="PS52040">
    <property type="entry name" value="TOPO_IIA"/>
    <property type="match status" value="1"/>
</dbReference>
<dbReference type="PANTHER" id="PTHR10169">
    <property type="entry name" value="DNA TOPOISOMERASE/GYRASE"/>
    <property type="match status" value="1"/>
</dbReference>
<keyword evidence="8 16" id="KW-0547">Nucleotide-binding</keyword>
<dbReference type="PROSITE" id="PS50880">
    <property type="entry name" value="TOPRIM"/>
    <property type="match status" value="1"/>
</dbReference>
<evidence type="ECO:0000256" key="9">
    <source>
        <dbReference type="ARBA" id="ARBA00022840"/>
    </source>
</evidence>
<dbReference type="GO" id="GO:0003677">
    <property type="term" value="F:DNA binding"/>
    <property type="evidence" value="ECO:0007669"/>
    <property type="project" value="UniProtKB-UniRule"/>
</dbReference>
<evidence type="ECO:0000256" key="14">
    <source>
        <dbReference type="ARBA" id="ARBA00053943"/>
    </source>
</evidence>
<dbReference type="InterPro" id="IPR013758">
    <property type="entry name" value="Topo_IIA_A/C_ab"/>
</dbReference>
<keyword evidence="12 15" id="KW-0238">DNA-binding</keyword>
<dbReference type="InterPro" id="IPR013757">
    <property type="entry name" value="Topo_IIA_A_a_sf"/>
</dbReference>
<feature type="active site" description="O-(5'-phospho-DNA)-tyrosine intermediate" evidence="15">
    <location>
        <position position="868"/>
    </location>
</feature>
<dbReference type="InterPro" id="IPR002205">
    <property type="entry name" value="Topo_IIA_dom_A"/>
</dbReference>
<feature type="compositionally biased region" description="Basic residues" evidence="17">
    <location>
        <begin position="1449"/>
        <end position="1463"/>
    </location>
</feature>
<evidence type="ECO:0000256" key="17">
    <source>
        <dbReference type="SAM" id="MobiDB-lite"/>
    </source>
</evidence>
<feature type="region of interest" description="Disordered" evidence="17">
    <location>
        <begin position="1266"/>
        <end position="1354"/>
    </location>
</feature>
<evidence type="ECO:0000256" key="4">
    <source>
        <dbReference type="ARBA" id="ARBA00011080"/>
    </source>
</evidence>
<dbReference type="InterPro" id="IPR034157">
    <property type="entry name" value="TOPRIM_TopoII"/>
</dbReference>
<dbReference type="SUPFAM" id="SSF56719">
    <property type="entry name" value="Type II DNA topoisomerase"/>
    <property type="match status" value="1"/>
</dbReference>
<dbReference type="SUPFAM" id="SSF54211">
    <property type="entry name" value="Ribosomal protein S5 domain 2-like"/>
    <property type="match status" value="1"/>
</dbReference>
<dbReference type="Pfam" id="PF16898">
    <property type="entry name" value="TOPRIM_C"/>
    <property type="match status" value="1"/>
</dbReference>
<evidence type="ECO:0000256" key="5">
    <source>
        <dbReference type="ARBA" id="ARBA00012895"/>
    </source>
</evidence>
<dbReference type="PRINTS" id="PR00418">
    <property type="entry name" value="TPI2FAMILY"/>
</dbReference>
<feature type="compositionally biased region" description="Acidic residues" evidence="17">
    <location>
        <begin position="1490"/>
        <end position="1511"/>
    </location>
</feature>
<feature type="domain" description="Toprim" evidence="18">
    <location>
        <begin position="531"/>
        <end position="645"/>
    </location>
</feature>
<evidence type="ECO:0000256" key="10">
    <source>
        <dbReference type="ARBA" id="ARBA00022842"/>
    </source>
</evidence>
<feature type="compositionally biased region" description="Low complexity" evidence="17">
    <location>
        <begin position="1394"/>
        <end position="1410"/>
    </location>
</feature>
<evidence type="ECO:0000256" key="13">
    <source>
        <dbReference type="ARBA" id="ARBA00023235"/>
    </source>
</evidence>
<protein>
    <recommendedName>
        <fullName evidence="6 16">DNA topoisomerase 2</fullName>
        <ecNumber evidence="5 16">5.6.2.2</ecNumber>
    </recommendedName>
</protein>
<dbReference type="Gene3D" id="3.90.199.10">
    <property type="entry name" value="Topoisomerase II, domain 5"/>
    <property type="match status" value="1"/>
</dbReference>
<evidence type="ECO:0000259" key="18">
    <source>
        <dbReference type="PROSITE" id="PS50880"/>
    </source>
</evidence>
<dbReference type="Gene3D" id="3.30.230.10">
    <property type="match status" value="1"/>
</dbReference>
<dbReference type="Pfam" id="PF01751">
    <property type="entry name" value="Toprim"/>
    <property type="match status" value="1"/>
</dbReference>
<dbReference type="Pfam" id="PF00521">
    <property type="entry name" value="DNA_topoisoIV"/>
    <property type="match status" value="1"/>
</dbReference>
<dbReference type="CDD" id="cd03481">
    <property type="entry name" value="TopoIIA_Trans_ScTopoIIA"/>
    <property type="match status" value="1"/>
</dbReference>